<dbReference type="Pfam" id="PF06969">
    <property type="entry name" value="HemN_C"/>
    <property type="match status" value="1"/>
</dbReference>
<organism evidence="3 4">
    <name type="scientific">Chionoecetes opilio</name>
    <name type="common">Atlantic snow crab</name>
    <name type="synonym">Cancer opilio</name>
    <dbReference type="NCBI Taxonomy" id="41210"/>
    <lineage>
        <taxon>Eukaryota</taxon>
        <taxon>Metazoa</taxon>
        <taxon>Ecdysozoa</taxon>
        <taxon>Arthropoda</taxon>
        <taxon>Crustacea</taxon>
        <taxon>Multicrustacea</taxon>
        <taxon>Malacostraca</taxon>
        <taxon>Eumalacostraca</taxon>
        <taxon>Eucarida</taxon>
        <taxon>Decapoda</taxon>
        <taxon>Pleocyemata</taxon>
        <taxon>Brachyura</taxon>
        <taxon>Eubrachyura</taxon>
        <taxon>Majoidea</taxon>
        <taxon>Majidae</taxon>
        <taxon>Chionoecetes</taxon>
    </lineage>
</organism>
<dbReference type="InterPro" id="IPR010723">
    <property type="entry name" value="HemN_C"/>
</dbReference>
<evidence type="ECO:0000259" key="2">
    <source>
        <dbReference type="Pfam" id="PF06969"/>
    </source>
</evidence>
<evidence type="ECO:0000256" key="1">
    <source>
        <dbReference type="SAM" id="MobiDB-lite"/>
    </source>
</evidence>
<dbReference type="OrthoDB" id="431409at2759"/>
<dbReference type="SUPFAM" id="SSF102114">
    <property type="entry name" value="Radical SAM enzymes"/>
    <property type="match status" value="1"/>
</dbReference>
<feature type="region of interest" description="Disordered" evidence="1">
    <location>
        <begin position="82"/>
        <end position="118"/>
    </location>
</feature>
<dbReference type="PANTHER" id="PTHR13932:SF5">
    <property type="entry name" value="RADICAL S-ADENOSYL METHIONINE DOMAIN-CONTAINING PROTEIN 1, MITOCHONDRIAL"/>
    <property type="match status" value="1"/>
</dbReference>
<sequence length="239" mass="26316">MYVCMSDLALLTGEVRLPDPDLMADLYTVAIQVLQDAGLYRYEVSNFARHPAAESLHNRGYWQGHQYIGIGPGAHSRVVPQCWNSAGNSDKTNNGTVSEIKTPEQNGLSEDSKRSHGSTLANQVIREAKVNAADPASWLQEARRKGNGARKTECQTRLTCAAEYLASGLRTREGVRARQWCVFLPHRPLWEVFGGEIDWLTDQGLVCLTPEGLTATGEGLAVLDSILPHLYNVLCSHRG</sequence>
<accession>A0A8J4YE40</accession>
<comment type="caution">
    <text evidence="3">The sequence shown here is derived from an EMBL/GenBank/DDBJ whole genome shotgun (WGS) entry which is preliminary data.</text>
</comment>
<protein>
    <submittedName>
        <fullName evidence="3">Radical S-adenosyl methionine domain-containing protein 1, mitochondrial</fullName>
    </submittedName>
</protein>
<keyword evidence="4" id="KW-1185">Reference proteome</keyword>
<name>A0A8J4YE40_CHIOP</name>
<dbReference type="Proteomes" id="UP000770661">
    <property type="component" value="Unassembled WGS sequence"/>
</dbReference>
<dbReference type="InterPro" id="IPR034505">
    <property type="entry name" value="Coproporphyrinogen-III_oxidase"/>
</dbReference>
<dbReference type="PANTHER" id="PTHR13932">
    <property type="entry name" value="COPROPORPHYRINIGEN III OXIDASE"/>
    <property type="match status" value="1"/>
</dbReference>
<dbReference type="InterPro" id="IPR058240">
    <property type="entry name" value="rSAM_sf"/>
</dbReference>
<proteinExistence type="predicted"/>
<feature type="compositionally biased region" description="Polar residues" evidence="1">
    <location>
        <begin position="82"/>
        <end position="109"/>
    </location>
</feature>
<dbReference type="GO" id="GO:0006779">
    <property type="term" value="P:porphyrin-containing compound biosynthetic process"/>
    <property type="evidence" value="ECO:0007669"/>
    <property type="project" value="TreeGrafter"/>
</dbReference>
<dbReference type="AlphaFoldDB" id="A0A8J4YE40"/>
<dbReference type="GO" id="GO:0051539">
    <property type="term" value="F:4 iron, 4 sulfur cluster binding"/>
    <property type="evidence" value="ECO:0007669"/>
    <property type="project" value="TreeGrafter"/>
</dbReference>
<dbReference type="EMBL" id="JACEEZ010004642">
    <property type="protein sequence ID" value="KAG0726308.1"/>
    <property type="molecule type" value="Genomic_DNA"/>
</dbReference>
<gene>
    <name evidence="3" type="primary">rsad1_1</name>
    <name evidence="3" type="ORF">GWK47_036903</name>
</gene>
<dbReference type="GO" id="GO:0005739">
    <property type="term" value="C:mitochondrion"/>
    <property type="evidence" value="ECO:0007669"/>
    <property type="project" value="TreeGrafter"/>
</dbReference>
<feature type="domain" description="HemN C-terminal" evidence="2">
    <location>
        <begin position="162"/>
        <end position="221"/>
    </location>
</feature>
<reference evidence="3" key="1">
    <citation type="submission" date="2020-07" db="EMBL/GenBank/DDBJ databases">
        <title>The High-quality genome of the commercially important snow crab, Chionoecetes opilio.</title>
        <authorList>
            <person name="Jeong J.-H."/>
            <person name="Ryu S."/>
        </authorList>
    </citation>
    <scope>NUCLEOTIDE SEQUENCE</scope>
    <source>
        <strain evidence="3">MADBK_172401_WGS</strain>
        <tissue evidence="3">Digestive gland</tissue>
    </source>
</reference>
<evidence type="ECO:0000313" key="3">
    <source>
        <dbReference type="EMBL" id="KAG0726308.1"/>
    </source>
</evidence>
<evidence type="ECO:0000313" key="4">
    <source>
        <dbReference type="Proteomes" id="UP000770661"/>
    </source>
</evidence>